<name>A0ABQ5IU25_9ASTR</name>
<comment type="caution">
    <text evidence="2">The sequence shown here is derived from an EMBL/GenBank/DDBJ whole genome shotgun (WGS) entry which is preliminary data.</text>
</comment>
<organism evidence="2 3">
    <name type="scientific">Tanacetum coccineum</name>
    <dbReference type="NCBI Taxonomy" id="301880"/>
    <lineage>
        <taxon>Eukaryota</taxon>
        <taxon>Viridiplantae</taxon>
        <taxon>Streptophyta</taxon>
        <taxon>Embryophyta</taxon>
        <taxon>Tracheophyta</taxon>
        <taxon>Spermatophyta</taxon>
        <taxon>Magnoliopsida</taxon>
        <taxon>eudicotyledons</taxon>
        <taxon>Gunneridae</taxon>
        <taxon>Pentapetalae</taxon>
        <taxon>asterids</taxon>
        <taxon>campanulids</taxon>
        <taxon>Asterales</taxon>
        <taxon>Asteraceae</taxon>
        <taxon>Asteroideae</taxon>
        <taxon>Anthemideae</taxon>
        <taxon>Anthemidinae</taxon>
        <taxon>Tanacetum</taxon>
    </lineage>
</organism>
<feature type="compositionally biased region" description="Basic and acidic residues" evidence="1">
    <location>
        <begin position="156"/>
        <end position="165"/>
    </location>
</feature>
<reference evidence="2" key="2">
    <citation type="submission" date="2022-01" db="EMBL/GenBank/DDBJ databases">
        <authorList>
            <person name="Yamashiro T."/>
            <person name="Shiraishi A."/>
            <person name="Satake H."/>
            <person name="Nakayama K."/>
        </authorList>
    </citation>
    <scope>NUCLEOTIDE SEQUENCE</scope>
</reference>
<keyword evidence="3" id="KW-1185">Reference proteome</keyword>
<dbReference type="EMBL" id="BQNB010021093">
    <property type="protein sequence ID" value="GJU02788.1"/>
    <property type="molecule type" value="Genomic_DNA"/>
</dbReference>
<gene>
    <name evidence="2" type="ORF">Tco_1113126</name>
</gene>
<evidence type="ECO:0000256" key="1">
    <source>
        <dbReference type="SAM" id="MobiDB-lite"/>
    </source>
</evidence>
<protein>
    <submittedName>
        <fullName evidence="2">Uncharacterized protein</fullName>
    </submittedName>
</protein>
<dbReference type="Proteomes" id="UP001151760">
    <property type="component" value="Unassembled WGS sequence"/>
</dbReference>
<evidence type="ECO:0000313" key="2">
    <source>
        <dbReference type="EMBL" id="GJU02788.1"/>
    </source>
</evidence>
<accession>A0ABQ5IU25</accession>
<sequence length="234" mass="26089">MFCYLTGMEPYYIQCVKDGPFQPKTSEGAIKPEFQWTNDERRVVNQDQRLKNTIISCLPDEIMESCISCETAKATWANWFTALKVSGDEEMTQVKVLMALADDELAVRKNHACNGPVTVCDTKPVTSSVPTEVKNTEQDYEIDELTKLVQMLMNEKVKSSQKTHEPTSSSKMSQDVKPKILKAKAKPFPPCTHCGCHHPGDCRNYPECAISEAMTISPQDIIVSFKGGVLAESS</sequence>
<reference evidence="2" key="1">
    <citation type="journal article" date="2022" name="Int. J. Mol. Sci.">
        <title>Draft Genome of Tanacetum Coccineum: Genomic Comparison of Closely Related Tanacetum-Family Plants.</title>
        <authorList>
            <person name="Yamashiro T."/>
            <person name="Shiraishi A."/>
            <person name="Nakayama K."/>
            <person name="Satake H."/>
        </authorList>
    </citation>
    <scope>NUCLEOTIDE SEQUENCE</scope>
</reference>
<evidence type="ECO:0000313" key="3">
    <source>
        <dbReference type="Proteomes" id="UP001151760"/>
    </source>
</evidence>
<proteinExistence type="predicted"/>
<feature type="region of interest" description="Disordered" evidence="1">
    <location>
        <begin position="156"/>
        <end position="176"/>
    </location>
</feature>